<dbReference type="Proteomes" id="UP000503297">
    <property type="component" value="Chromosome"/>
</dbReference>
<dbReference type="InterPro" id="IPR047057">
    <property type="entry name" value="MerR_fam"/>
</dbReference>
<dbReference type="RefSeq" id="WP_173164224.1">
    <property type="nucleotide sequence ID" value="NZ_CP053716.1"/>
</dbReference>
<dbReference type="InterPro" id="IPR000551">
    <property type="entry name" value="MerR-type_HTH_dom"/>
</dbReference>
<evidence type="ECO:0000256" key="1">
    <source>
        <dbReference type="ARBA" id="ARBA00022491"/>
    </source>
</evidence>
<evidence type="ECO:0000256" key="4">
    <source>
        <dbReference type="ARBA" id="ARBA00023163"/>
    </source>
</evidence>
<organism evidence="7 8">
    <name type="scientific">Berryella wangjianweii</name>
    <dbReference type="NCBI Taxonomy" id="2734634"/>
    <lineage>
        <taxon>Bacteria</taxon>
        <taxon>Bacillati</taxon>
        <taxon>Actinomycetota</taxon>
        <taxon>Coriobacteriia</taxon>
        <taxon>Eggerthellales</taxon>
        <taxon>Eggerthellaceae</taxon>
        <taxon>Berryella</taxon>
    </lineage>
</organism>
<dbReference type="AlphaFoldDB" id="A0A6M8J6A7"/>
<name>A0A6M8J6A7_9ACTN</name>
<dbReference type="CDD" id="cd00592">
    <property type="entry name" value="HTH_MerR-like"/>
    <property type="match status" value="1"/>
</dbReference>
<reference evidence="8" key="1">
    <citation type="submission" date="2020-05" db="EMBL/GenBank/DDBJ databases">
        <title>Novel species in genus Nocardioides.</title>
        <authorList>
            <person name="Zhang G."/>
        </authorList>
    </citation>
    <scope>NUCLEOTIDE SEQUENCE [LARGE SCALE GENOMIC DNA]</scope>
    <source>
        <strain evidence="8">zg-1050</strain>
    </source>
</reference>
<keyword evidence="1" id="KW-0678">Repressor</keyword>
<keyword evidence="5" id="KW-0175">Coiled coil</keyword>
<dbReference type="GO" id="GO:0003677">
    <property type="term" value="F:DNA binding"/>
    <property type="evidence" value="ECO:0007669"/>
    <property type="project" value="UniProtKB-KW"/>
</dbReference>
<keyword evidence="4" id="KW-0804">Transcription</keyword>
<gene>
    <name evidence="7" type="ORF">HLV38_03135</name>
</gene>
<evidence type="ECO:0000256" key="5">
    <source>
        <dbReference type="SAM" id="Coils"/>
    </source>
</evidence>
<sequence>MNIRHFAAMTGLAPSSVRYYERRGLLSSRRLQNGYRAFGPEDAFQVNSFRMLTASGFSVQEAIGLMAEPHDDAGFADALRNRQQQLRRQVALMQRRTQRVERTLRALDGPRAPSCAMVEVGPYLAVRASHGMDFEVSLENRRAIEALYELMGMSACCRIIDRAALEARTAAVQPSYVIAIPVCDAGWLPDEARRAAELLRLGRCVRFQRAVTRAEGKEGSSFAPLHRFLDARGLRLRDDAFVMPFFLNLDGRGLDIEVVYAPVEEAPER</sequence>
<protein>
    <submittedName>
        <fullName evidence="7">MerR family transcriptional regulator</fullName>
    </submittedName>
</protein>
<dbReference type="EMBL" id="CP053716">
    <property type="protein sequence ID" value="QKF07228.1"/>
    <property type="molecule type" value="Genomic_DNA"/>
</dbReference>
<dbReference type="PANTHER" id="PTHR30204:SF69">
    <property type="entry name" value="MERR-FAMILY TRANSCRIPTIONAL REGULATOR"/>
    <property type="match status" value="1"/>
</dbReference>
<dbReference type="Gene3D" id="1.10.1660.10">
    <property type="match status" value="1"/>
</dbReference>
<proteinExistence type="predicted"/>
<dbReference type="SMART" id="SM00422">
    <property type="entry name" value="HTH_MERR"/>
    <property type="match status" value="1"/>
</dbReference>
<dbReference type="Pfam" id="PF13411">
    <property type="entry name" value="MerR_1"/>
    <property type="match status" value="1"/>
</dbReference>
<evidence type="ECO:0000313" key="8">
    <source>
        <dbReference type="Proteomes" id="UP000503297"/>
    </source>
</evidence>
<keyword evidence="8" id="KW-1185">Reference proteome</keyword>
<feature type="domain" description="HTH merR-type" evidence="6">
    <location>
        <begin position="1"/>
        <end position="68"/>
    </location>
</feature>
<evidence type="ECO:0000256" key="3">
    <source>
        <dbReference type="ARBA" id="ARBA00023125"/>
    </source>
</evidence>
<dbReference type="PANTHER" id="PTHR30204">
    <property type="entry name" value="REDOX-CYCLING DRUG-SENSING TRANSCRIPTIONAL ACTIVATOR SOXR"/>
    <property type="match status" value="1"/>
</dbReference>
<evidence type="ECO:0000259" key="6">
    <source>
        <dbReference type="PROSITE" id="PS50937"/>
    </source>
</evidence>
<dbReference type="PROSITE" id="PS50937">
    <property type="entry name" value="HTH_MERR_2"/>
    <property type="match status" value="1"/>
</dbReference>
<keyword evidence="2" id="KW-0805">Transcription regulation</keyword>
<feature type="coiled-coil region" evidence="5">
    <location>
        <begin position="76"/>
        <end position="103"/>
    </location>
</feature>
<dbReference type="InterPro" id="IPR009061">
    <property type="entry name" value="DNA-bd_dom_put_sf"/>
</dbReference>
<dbReference type="KEGG" id="bwa:HLV38_03135"/>
<evidence type="ECO:0000256" key="2">
    <source>
        <dbReference type="ARBA" id="ARBA00023015"/>
    </source>
</evidence>
<dbReference type="GO" id="GO:0003700">
    <property type="term" value="F:DNA-binding transcription factor activity"/>
    <property type="evidence" value="ECO:0007669"/>
    <property type="project" value="InterPro"/>
</dbReference>
<evidence type="ECO:0000313" key="7">
    <source>
        <dbReference type="EMBL" id="QKF07228.1"/>
    </source>
</evidence>
<keyword evidence="3" id="KW-0238">DNA-binding</keyword>
<accession>A0A6M8J6A7</accession>
<dbReference type="SUPFAM" id="SSF46955">
    <property type="entry name" value="Putative DNA-binding domain"/>
    <property type="match status" value="1"/>
</dbReference>